<evidence type="ECO:0000256" key="1">
    <source>
        <dbReference type="SAM" id="SignalP"/>
    </source>
</evidence>
<protein>
    <recommendedName>
        <fullName evidence="4">DUF19 domain-containing protein</fullName>
    </recommendedName>
</protein>
<name>A0A2G5V455_9PELO</name>
<dbReference type="OrthoDB" id="5803741at2759"/>
<evidence type="ECO:0000313" key="2">
    <source>
        <dbReference type="EMBL" id="PIC46563.1"/>
    </source>
</evidence>
<evidence type="ECO:0008006" key="4">
    <source>
        <dbReference type="Google" id="ProtNLM"/>
    </source>
</evidence>
<gene>
    <name evidence="2" type="primary">Cni-F21H12.7</name>
    <name evidence="2" type="synonym">Cnig_chr_II.g6214</name>
    <name evidence="2" type="ORF">B9Z55_006214</name>
</gene>
<sequence length="243" mass="27205">MSLLSILTLSSISVVIALDIDLGQDLGGLVKQTVAGNEGVLHNCSNDQDQVLQQCYINMFISYGLNVTTLPPAKDDPFRKIRYDATGMCSSYSALRHCHTDVIDDCLNYNTFNAIFELEENAAYYISQTAFMQFYCDYGSDFVTYYECMQAVSLNELTDTIYTECSVLEIGSCDSVSKTTQCERAVVRKSCGKGGVKSYCQYQKILTHMTGWNYCEYMPCINLSANLNVISLLLFTILLNFLV</sequence>
<dbReference type="PANTHER" id="PTHR35014:SF2">
    <property type="entry name" value="NEMATODE SPECIFIC PEPTIDE FAMILY"/>
    <property type="match status" value="1"/>
</dbReference>
<accession>A0A2G5V455</accession>
<keyword evidence="1" id="KW-0732">Signal</keyword>
<organism evidence="2 3">
    <name type="scientific">Caenorhabditis nigoni</name>
    <dbReference type="NCBI Taxonomy" id="1611254"/>
    <lineage>
        <taxon>Eukaryota</taxon>
        <taxon>Metazoa</taxon>
        <taxon>Ecdysozoa</taxon>
        <taxon>Nematoda</taxon>
        <taxon>Chromadorea</taxon>
        <taxon>Rhabditida</taxon>
        <taxon>Rhabditina</taxon>
        <taxon>Rhabditomorpha</taxon>
        <taxon>Rhabditoidea</taxon>
        <taxon>Rhabditidae</taxon>
        <taxon>Peloderinae</taxon>
        <taxon>Caenorhabditis</taxon>
    </lineage>
</organism>
<proteinExistence type="predicted"/>
<keyword evidence="3" id="KW-1185">Reference proteome</keyword>
<reference evidence="3" key="1">
    <citation type="submission" date="2017-10" db="EMBL/GenBank/DDBJ databases">
        <title>Rapid genome shrinkage in a self-fertile nematode reveals novel sperm competition proteins.</title>
        <authorList>
            <person name="Yin D."/>
            <person name="Schwarz E.M."/>
            <person name="Thomas C.G."/>
            <person name="Felde R.L."/>
            <person name="Korf I.F."/>
            <person name="Cutter A.D."/>
            <person name="Schartner C.M."/>
            <person name="Ralston E.J."/>
            <person name="Meyer B.J."/>
            <person name="Haag E.S."/>
        </authorList>
    </citation>
    <scope>NUCLEOTIDE SEQUENCE [LARGE SCALE GENOMIC DNA]</scope>
    <source>
        <strain evidence="3">JU1422</strain>
    </source>
</reference>
<dbReference type="PANTHER" id="PTHR35014">
    <property type="entry name" value="INFECTION RESPONSE PROTEIN-RELATED"/>
    <property type="match status" value="1"/>
</dbReference>
<comment type="caution">
    <text evidence="2">The sequence shown here is derived from an EMBL/GenBank/DDBJ whole genome shotgun (WGS) entry which is preliminary data.</text>
</comment>
<feature type="chain" id="PRO_5013956006" description="DUF19 domain-containing protein" evidence="1">
    <location>
        <begin position="18"/>
        <end position="243"/>
    </location>
</feature>
<dbReference type="AlphaFoldDB" id="A0A2G5V455"/>
<feature type="signal peptide" evidence="1">
    <location>
        <begin position="1"/>
        <end position="17"/>
    </location>
</feature>
<evidence type="ECO:0000313" key="3">
    <source>
        <dbReference type="Proteomes" id="UP000230233"/>
    </source>
</evidence>
<dbReference type="EMBL" id="PDUG01000002">
    <property type="protein sequence ID" value="PIC46563.1"/>
    <property type="molecule type" value="Genomic_DNA"/>
</dbReference>
<dbReference type="Proteomes" id="UP000230233">
    <property type="component" value="Chromosome II"/>
</dbReference>